<evidence type="ECO:0000313" key="2">
    <source>
        <dbReference type="EMBL" id="RMQ16896.1"/>
    </source>
</evidence>
<dbReference type="AlphaFoldDB" id="A0AB74B3A7"/>
<dbReference type="InterPro" id="IPR027417">
    <property type="entry name" value="P-loop_NTPase"/>
</dbReference>
<protein>
    <recommendedName>
        <fullName evidence="1">CobQ/CobB/MinD/ParA nucleotide binding domain-containing protein</fullName>
    </recommendedName>
</protein>
<sequence>MWGSFTAPRSRGQRGRCGMTRAAPLVLKLYATNHSIQAIDRLNSTIGNTMNNLMPMENTTHWILQGKGGVGKSFASSILAQYMIERGHEPACGDTDPVNSTFYQIAALNVQLIKIAEDGIVMQRLFDPLFESILLSDRVSVVDNGASTFLPFAQFIKSNCVLETMQEYGKQVFIHCVVTGGQSKDDTAAGLISLIDLVRSTQSNAKIVVWVNEFWGKPTFDGKTLEQNEWFQEALPIIQGVVTIVQRNGDDFITDIRLMTERHMTYREVKVSTDFGLMPKSRIFNVFNDVYRQLDVVFSREDGNSNE</sequence>
<name>A0AB74B3A7_PSESG</name>
<evidence type="ECO:0000313" key="3">
    <source>
        <dbReference type="Proteomes" id="UP000272471"/>
    </source>
</evidence>
<dbReference type="Pfam" id="PF01656">
    <property type="entry name" value="CbiA"/>
    <property type="match status" value="1"/>
</dbReference>
<evidence type="ECO:0000259" key="1">
    <source>
        <dbReference type="Pfam" id="PF01656"/>
    </source>
</evidence>
<reference evidence="2 3" key="1">
    <citation type="submission" date="2018-08" db="EMBL/GenBank/DDBJ databases">
        <title>Recombination of ecologically and evolutionarily significant loci maintains genetic cohesion in the Pseudomonas syringae species complex.</title>
        <authorList>
            <person name="Dillon M."/>
            <person name="Thakur S."/>
            <person name="Almeida R.N.D."/>
            <person name="Weir B.S."/>
            <person name="Guttman D.S."/>
        </authorList>
    </citation>
    <scope>NUCLEOTIDE SEQUENCE [LARGE SCALE GENOMIC DNA]</scope>
    <source>
        <strain evidence="2 3">ICMP 4182</strain>
    </source>
</reference>
<dbReference type="InterPro" id="IPR002586">
    <property type="entry name" value="CobQ/CobB/MinD/ParA_Nub-bd_dom"/>
</dbReference>
<organism evidence="2 3">
    <name type="scientific">Pseudomonas savastanoi pv. glycinea</name>
    <name type="common">Pseudomonas syringae pv. glycinea</name>
    <dbReference type="NCBI Taxonomy" id="318"/>
    <lineage>
        <taxon>Bacteria</taxon>
        <taxon>Pseudomonadati</taxon>
        <taxon>Pseudomonadota</taxon>
        <taxon>Gammaproteobacteria</taxon>
        <taxon>Pseudomonadales</taxon>
        <taxon>Pseudomonadaceae</taxon>
        <taxon>Pseudomonas</taxon>
    </lineage>
</organism>
<comment type="caution">
    <text evidence="2">The sequence shown here is derived from an EMBL/GenBank/DDBJ whole genome shotgun (WGS) entry which is preliminary data.</text>
</comment>
<dbReference type="EMBL" id="RBQX01000149">
    <property type="protein sequence ID" value="RMQ16896.1"/>
    <property type="molecule type" value="Genomic_DNA"/>
</dbReference>
<dbReference type="SUPFAM" id="SSF52540">
    <property type="entry name" value="P-loop containing nucleoside triphosphate hydrolases"/>
    <property type="match status" value="1"/>
</dbReference>
<dbReference type="Proteomes" id="UP000272471">
    <property type="component" value="Unassembled WGS sequence"/>
</dbReference>
<proteinExistence type="predicted"/>
<gene>
    <name evidence="2" type="ORF">ALQ11_200032</name>
</gene>
<accession>A0AB74B3A7</accession>
<feature type="domain" description="CobQ/CobB/MinD/ParA nucleotide binding" evidence="1">
    <location>
        <begin position="63"/>
        <end position="238"/>
    </location>
</feature>